<comment type="caution">
    <text evidence="1">The sequence shown here is derived from an EMBL/GenBank/DDBJ whole genome shotgun (WGS) entry which is preliminary data.</text>
</comment>
<sequence>MRALRKICRVTLADRPRTSFNDLRWPLMAFDADCDTSVLALASRHGVEIARAKTQAPGVEVINGITRADTGSRRRDGASSSGRQRGGADTRSNGARRHRSRRVCAGRDRRCFNRTVTVSIRKRLRRESTLSSEDGMITDVSNLPSRLGQAWRVNCPSPPPPSPPRCLEVDGSEGRGRTRPQSSEAPPPVQDAGSCLLLRTPQPCLEGTPAAATSVTRATAATTSSTVVQSSRPEIRTLRHLSGLDTFTSSSVLHVVVNYIYKLQKYNNDLNHNNPSQAEEEQPVETETRPKRTRAKKKVSDPKVTADAEEAQLSQESLPASPAEKPRPKRTRRVQKTVVKEDAKPAEKPLSPKKEKISLPEVTSPILQKDKRTNKKTEKPVETEVDEVDLLSPNTINEVPAASENIDLEMTKVIATQLNATVTISNNQMDQTMVLSNGVYNHAPVTPVDNSSKIVTNMNETIVLEKRSDDNASEKPQNVIMNATVVIEKLAIDASAPETTDDNSLLTNDSDPDFVPCTPPRRADDPAKQPTSAVKEKVQQFEELASRVTRTKTRAMAKKEQEKEDDTQTPPDKVYKAVISAETLTKMNSMIFNGKPLQQSSSATKPRAAVPVAKAASSASKLSAINRAREAEEGAKREKEDARRKKEAMLEAKREMHRKKREEKMAAAAAARVAAERERRLAVEAIEKGRREKQAQADQGRVDRLKEAERKKLELARKVAETEERRRAEEQARQARLADEQRRADALRRKQIEEAEAMKKEAAIMAKEIEKRKKEYFEKQKMKHNRHDDKMHTPLKTHGTPGAPVHVMEPVYMLDGFQYLNSDEDEDEPVSRPVPEWSTSKARHLQLAVQTQVGAVHVDRLFSVRVHSPDLREIFPNIDRSRLKRTSSAVWRTPPNRLPALAE</sequence>
<name>A0ACC1CK69_9NEOP</name>
<gene>
    <name evidence="1" type="ORF">K1T71_012742</name>
</gene>
<evidence type="ECO:0000313" key="1">
    <source>
        <dbReference type="EMBL" id="KAJ0171979.1"/>
    </source>
</evidence>
<protein>
    <submittedName>
        <fullName evidence="1">Uncharacterized protein</fullName>
    </submittedName>
</protein>
<proteinExistence type="predicted"/>
<dbReference type="Proteomes" id="UP000824533">
    <property type="component" value="Linkage Group LG23"/>
</dbReference>
<organism evidence="1 2">
    <name type="scientific">Dendrolimus kikuchii</name>
    <dbReference type="NCBI Taxonomy" id="765133"/>
    <lineage>
        <taxon>Eukaryota</taxon>
        <taxon>Metazoa</taxon>
        <taxon>Ecdysozoa</taxon>
        <taxon>Arthropoda</taxon>
        <taxon>Hexapoda</taxon>
        <taxon>Insecta</taxon>
        <taxon>Pterygota</taxon>
        <taxon>Neoptera</taxon>
        <taxon>Endopterygota</taxon>
        <taxon>Lepidoptera</taxon>
        <taxon>Glossata</taxon>
        <taxon>Ditrysia</taxon>
        <taxon>Bombycoidea</taxon>
        <taxon>Lasiocampidae</taxon>
        <taxon>Dendrolimus</taxon>
    </lineage>
</organism>
<dbReference type="EMBL" id="CM034409">
    <property type="protein sequence ID" value="KAJ0171979.1"/>
    <property type="molecule type" value="Genomic_DNA"/>
</dbReference>
<keyword evidence="2" id="KW-1185">Reference proteome</keyword>
<reference evidence="1 2" key="1">
    <citation type="journal article" date="2021" name="Front. Genet.">
        <title>Chromosome-Level Genome Assembly Reveals Significant Gene Expansion in the Toll and IMD Signaling Pathways of Dendrolimus kikuchii.</title>
        <authorList>
            <person name="Zhou J."/>
            <person name="Wu P."/>
            <person name="Xiong Z."/>
            <person name="Liu N."/>
            <person name="Zhao N."/>
            <person name="Ji M."/>
            <person name="Qiu Y."/>
            <person name="Yang B."/>
        </authorList>
    </citation>
    <scope>NUCLEOTIDE SEQUENCE [LARGE SCALE GENOMIC DNA]</scope>
    <source>
        <strain evidence="1">Ann1</strain>
    </source>
</reference>
<evidence type="ECO:0000313" key="2">
    <source>
        <dbReference type="Proteomes" id="UP000824533"/>
    </source>
</evidence>
<accession>A0ACC1CK69</accession>